<protein>
    <submittedName>
        <fullName evidence="4">Uncharacterized protein</fullName>
    </submittedName>
</protein>
<dbReference type="EMBL" id="LIAE01006319">
    <property type="protein sequence ID" value="PAV91403.1"/>
    <property type="molecule type" value="Genomic_DNA"/>
</dbReference>
<evidence type="ECO:0000313" key="5">
    <source>
        <dbReference type="Proteomes" id="UP000218231"/>
    </source>
</evidence>
<name>A0A2A2LZ49_9BILA</name>
<feature type="compositionally biased region" description="Basic and acidic residues" evidence="1">
    <location>
        <begin position="78"/>
        <end position="88"/>
    </location>
</feature>
<gene>
    <name evidence="4" type="ORF">WR25_06388</name>
    <name evidence="3" type="ORF">WR25_17116</name>
</gene>
<accession>A0A2A2LZ49</accession>
<dbReference type="EMBL" id="LIAE01006637">
    <property type="protein sequence ID" value="PAV86750.1"/>
    <property type="molecule type" value="Genomic_DNA"/>
</dbReference>
<evidence type="ECO:0000256" key="1">
    <source>
        <dbReference type="SAM" id="MobiDB-lite"/>
    </source>
</evidence>
<evidence type="ECO:0000313" key="3">
    <source>
        <dbReference type="EMBL" id="PAV86750.1"/>
    </source>
</evidence>
<keyword evidence="2" id="KW-0732">Signal</keyword>
<reference evidence="4 5" key="1">
    <citation type="journal article" date="2017" name="Curr. Biol.">
        <title>Genome architecture and evolution of a unichromosomal asexual nematode.</title>
        <authorList>
            <person name="Fradin H."/>
            <person name="Zegar C."/>
            <person name="Gutwein M."/>
            <person name="Lucas J."/>
            <person name="Kovtun M."/>
            <person name="Corcoran D."/>
            <person name="Baugh L.R."/>
            <person name="Kiontke K."/>
            <person name="Gunsalus K."/>
            <person name="Fitch D.H."/>
            <person name="Piano F."/>
        </authorList>
    </citation>
    <scope>NUCLEOTIDE SEQUENCE [LARGE SCALE GENOMIC DNA]</scope>
    <source>
        <strain evidence="4">PF1309</strain>
    </source>
</reference>
<keyword evidence="5" id="KW-1185">Reference proteome</keyword>
<proteinExistence type="predicted"/>
<sequence length="102" mass="11455">MHTLTLISLFVCLIFVSSFHLNEQLEELHRFRRDAKDSKSSESNEKEKMTESSGEGLTRVSRDTIEEASGTDPNPTRLIRETSGEEPAKMIATEETEGSGEH</sequence>
<feature type="compositionally biased region" description="Basic and acidic residues" evidence="1">
    <location>
        <begin position="30"/>
        <end position="50"/>
    </location>
</feature>
<feature type="chain" id="PRO_5013507916" evidence="2">
    <location>
        <begin position="19"/>
        <end position="102"/>
    </location>
</feature>
<dbReference type="AlphaFoldDB" id="A0A2A2LZ49"/>
<evidence type="ECO:0000313" key="4">
    <source>
        <dbReference type="EMBL" id="PAV91403.1"/>
    </source>
</evidence>
<organism evidence="4 5">
    <name type="scientific">Diploscapter pachys</name>
    <dbReference type="NCBI Taxonomy" id="2018661"/>
    <lineage>
        <taxon>Eukaryota</taxon>
        <taxon>Metazoa</taxon>
        <taxon>Ecdysozoa</taxon>
        <taxon>Nematoda</taxon>
        <taxon>Chromadorea</taxon>
        <taxon>Rhabditida</taxon>
        <taxon>Rhabditina</taxon>
        <taxon>Rhabditomorpha</taxon>
        <taxon>Rhabditoidea</taxon>
        <taxon>Rhabditidae</taxon>
        <taxon>Diploscapter</taxon>
    </lineage>
</organism>
<feature type="signal peptide" evidence="2">
    <location>
        <begin position="1"/>
        <end position="18"/>
    </location>
</feature>
<evidence type="ECO:0000256" key="2">
    <source>
        <dbReference type="SAM" id="SignalP"/>
    </source>
</evidence>
<feature type="region of interest" description="Disordered" evidence="1">
    <location>
        <begin position="30"/>
        <end position="102"/>
    </location>
</feature>
<dbReference type="Proteomes" id="UP000218231">
    <property type="component" value="Unassembled WGS sequence"/>
</dbReference>
<comment type="caution">
    <text evidence="4">The sequence shown here is derived from an EMBL/GenBank/DDBJ whole genome shotgun (WGS) entry which is preliminary data.</text>
</comment>